<gene>
    <name evidence="2" type="ORF">LVJ94_32935</name>
</gene>
<reference evidence="2" key="1">
    <citation type="submission" date="2021-12" db="EMBL/GenBank/DDBJ databases">
        <title>Discovery of the Pendulisporaceae a myxobacterial family with distinct sporulation behavior and unique specialized metabolism.</title>
        <authorList>
            <person name="Garcia R."/>
            <person name="Popoff A."/>
            <person name="Bader C.D."/>
            <person name="Loehr J."/>
            <person name="Walesch S."/>
            <person name="Walt C."/>
            <person name="Boldt J."/>
            <person name="Bunk B."/>
            <person name="Haeckl F.J.F.P.J."/>
            <person name="Gunesch A.P."/>
            <person name="Birkelbach J."/>
            <person name="Nuebel U."/>
            <person name="Pietschmann T."/>
            <person name="Bach T."/>
            <person name="Mueller R."/>
        </authorList>
    </citation>
    <scope>NUCLEOTIDE SEQUENCE</scope>
    <source>
        <strain evidence="2">MSr11367</strain>
    </source>
</reference>
<keyword evidence="1" id="KW-0472">Membrane</keyword>
<accession>A0ABZ2KXK3</accession>
<dbReference type="EMBL" id="CP089983">
    <property type="protein sequence ID" value="WXB01710.1"/>
    <property type="molecule type" value="Genomic_DNA"/>
</dbReference>
<evidence type="ECO:0000313" key="3">
    <source>
        <dbReference type="Proteomes" id="UP001374803"/>
    </source>
</evidence>
<proteinExistence type="predicted"/>
<evidence type="ECO:0000313" key="2">
    <source>
        <dbReference type="EMBL" id="WXB01710.1"/>
    </source>
</evidence>
<keyword evidence="3" id="KW-1185">Reference proteome</keyword>
<dbReference type="RefSeq" id="WP_394831327.1">
    <property type="nucleotide sequence ID" value="NZ_CP089929.1"/>
</dbReference>
<feature type="transmembrane region" description="Helical" evidence="1">
    <location>
        <begin position="15"/>
        <end position="35"/>
    </location>
</feature>
<organism evidence="2 3">
    <name type="scientific">Pendulispora rubella</name>
    <dbReference type="NCBI Taxonomy" id="2741070"/>
    <lineage>
        <taxon>Bacteria</taxon>
        <taxon>Pseudomonadati</taxon>
        <taxon>Myxococcota</taxon>
        <taxon>Myxococcia</taxon>
        <taxon>Myxococcales</taxon>
        <taxon>Sorangiineae</taxon>
        <taxon>Pendulisporaceae</taxon>
        <taxon>Pendulispora</taxon>
    </lineage>
</organism>
<keyword evidence="1" id="KW-1133">Transmembrane helix</keyword>
<sequence length="53" mass="5780">MTKDIMKLVKDEKGAAAVEYALILVSVILVVSGTYRKLGKIINRAVNDALAEF</sequence>
<name>A0ABZ2KXK3_9BACT</name>
<dbReference type="Proteomes" id="UP001374803">
    <property type="component" value="Chromosome"/>
</dbReference>
<protein>
    <submittedName>
        <fullName evidence="2">Flp family type IVb pilin</fullName>
    </submittedName>
</protein>
<keyword evidence="1" id="KW-0812">Transmembrane</keyword>
<evidence type="ECO:0000256" key="1">
    <source>
        <dbReference type="SAM" id="Phobius"/>
    </source>
</evidence>